<gene>
    <name evidence="9" type="ORF">SPHA_29487</name>
</gene>
<evidence type="ECO:0000313" key="9">
    <source>
        <dbReference type="EMBL" id="CAE1255345.1"/>
    </source>
</evidence>
<feature type="compositionally biased region" description="Acidic residues" evidence="6">
    <location>
        <begin position="420"/>
        <end position="429"/>
    </location>
</feature>
<comment type="caution">
    <text evidence="9">The sequence shown here is derived from an EMBL/GenBank/DDBJ whole genome shotgun (WGS) entry which is preliminary data.</text>
</comment>
<feature type="transmembrane region" description="Helical" evidence="7">
    <location>
        <begin position="189"/>
        <end position="208"/>
    </location>
</feature>
<feature type="transmembrane region" description="Helical" evidence="7">
    <location>
        <begin position="100"/>
        <end position="121"/>
    </location>
</feature>
<feature type="transmembrane region" description="Helical" evidence="7">
    <location>
        <begin position="300"/>
        <end position="318"/>
    </location>
</feature>
<accession>A0A812C1E8</accession>
<sequence length="429" mass="46808">MLGSLPVVTLSAETLNHSLVVNTSITRPPNDPPKYSMIQDVHVMIFIGFGFLMTFLKKYGFSSVSFNLLTASLGIQWAMIIRGLLHSFDSQTKTILIDYSSMMTGDFAVATCLISFGAVLGKTSPLQILVMMLLEIVFAQVNEYIGLDKLYAVDIGESMYLHTFGAYFGLAVARVLHKEDIEDNPKEGSVYNSDLFAMVGTVFLWIFWPSFNSAGAATAEAQQRAVLNTLLSLCSHSKNSTIAGGVAVGACADTLTAPWVSLLVGSLVGILSVAGFKYLSPLMSKYTKIHDTCGVHNLHGMPGVFAGIVAALVAYTVTDDTYKNIPLDTFYPARNNATENRTGFQQGAYQIAALAVTIAFAFVSGIFTGLVLKLPIWNEPKDDELYDDCQNWLLPEEEEKKEMMNGKSFASSVQSVPEKPEEDTQTTRI</sequence>
<comment type="subcellular location">
    <subcellularLocation>
        <location evidence="1">Membrane</location>
        <topology evidence="1">Multi-pass membrane protein</topology>
    </subcellularLocation>
</comment>
<feature type="transmembrane region" description="Helical" evidence="7">
    <location>
        <begin position="159"/>
        <end position="177"/>
    </location>
</feature>
<dbReference type="GO" id="GO:0005886">
    <property type="term" value="C:plasma membrane"/>
    <property type="evidence" value="ECO:0007669"/>
    <property type="project" value="InterPro"/>
</dbReference>
<dbReference type="GO" id="GO:0097272">
    <property type="term" value="P:ammonium homeostasis"/>
    <property type="evidence" value="ECO:0007669"/>
    <property type="project" value="TreeGrafter"/>
</dbReference>
<organism evidence="9 10">
    <name type="scientific">Acanthosepion pharaonis</name>
    <name type="common">Pharaoh cuttlefish</name>
    <name type="synonym">Sepia pharaonis</name>
    <dbReference type="NCBI Taxonomy" id="158019"/>
    <lineage>
        <taxon>Eukaryota</taxon>
        <taxon>Metazoa</taxon>
        <taxon>Spiralia</taxon>
        <taxon>Lophotrochozoa</taxon>
        <taxon>Mollusca</taxon>
        <taxon>Cephalopoda</taxon>
        <taxon>Coleoidea</taxon>
        <taxon>Decapodiformes</taxon>
        <taxon>Sepiida</taxon>
        <taxon>Sepiina</taxon>
        <taxon>Sepiidae</taxon>
        <taxon>Acanthosepion</taxon>
    </lineage>
</organism>
<evidence type="ECO:0000256" key="6">
    <source>
        <dbReference type="SAM" id="MobiDB-lite"/>
    </source>
</evidence>
<proteinExistence type="inferred from homology"/>
<dbReference type="AlphaFoldDB" id="A0A812C1E8"/>
<name>A0A812C1E8_ACAPH</name>
<evidence type="ECO:0000256" key="7">
    <source>
        <dbReference type="SAM" id="Phobius"/>
    </source>
</evidence>
<comment type="similarity">
    <text evidence="2">Belongs to the ammonium transporter (TC 2.A.49) family. Rh subfamily.</text>
</comment>
<dbReference type="GO" id="GO:0008519">
    <property type="term" value="F:ammonium channel activity"/>
    <property type="evidence" value="ECO:0007669"/>
    <property type="project" value="InterPro"/>
</dbReference>
<feature type="region of interest" description="Disordered" evidence="6">
    <location>
        <begin position="403"/>
        <end position="429"/>
    </location>
</feature>
<keyword evidence="10" id="KW-1185">Reference proteome</keyword>
<evidence type="ECO:0000256" key="5">
    <source>
        <dbReference type="ARBA" id="ARBA00023136"/>
    </source>
</evidence>
<evidence type="ECO:0000256" key="4">
    <source>
        <dbReference type="ARBA" id="ARBA00022989"/>
    </source>
</evidence>
<dbReference type="Proteomes" id="UP000597762">
    <property type="component" value="Unassembled WGS sequence"/>
</dbReference>
<evidence type="ECO:0000256" key="1">
    <source>
        <dbReference type="ARBA" id="ARBA00004141"/>
    </source>
</evidence>
<evidence type="ECO:0000259" key="8">
    <source>
        <dbReference type="Pfam" id="PF00909"/>
    </source>
</evidence>
<reference evidence="9" key="1">
    <citation type="submission" date="2021-01" db="EMBL/GenBank/DDBJ databases">
        <authorList>
            <person name="Li R."/>
            <person name="Bekaert M."/>
        </authorList>
    </citation>
    <scope>NUCLEOTIDE SEQUENCE</scope>
    <source>
        <strain evidence="9">Farmed</strain>
    </source>
</reference>
<feature type="transmembrane region" description="Helical" evidence="7">
    <location>
        <begin position="68"/>
        <end position="88"/>
    </location>
</feature>
<keyword evidence="3 7" id="KW-0812">Transmembrane</keyword>
<feature type="transmembrane region" description="Helical" evidence="7">
    <location>
        <begin position="128"/>
        <end position="147"/>
    </location>
</feature>
<feature type="transmembrane region" description="Helical" evidence="7">
    <location>
        <begin position="259"/>
        <end position="279"/>
    </location>
</feature>
<protein>
    <submittedName>
        <fullName evidence="9">SLC42A</fullName>
    </submittedName>
</protein>
<keyword evidence="5 7" id="KW-0472">Membrane</keyword>
<dbReference type="InterPro" id="IPR029020">
    <property type="entry name" value="Ammonium/urea_transptr"/>
</dbReference>
<dbReference type="EMBL" id="CAHIKZ030001175">
    <property type="protein sequence ID" value="CAE1255345.1"/>
    <property type="molecule type" value="Genomic_DNA"/>
</dbReference>
<evidence type="ECO:0000256" key="2">
    <source>
        <dbReference type="ARBA" id="ARBA00011036"/>
    </source>
</evidence>
<feature type="transmembrane region" description="Helical" evidence="7">
    <location>
        <begin position="37"/>
        <end position="56"/>
    </location>
</feature>
<feature type="domain" description="Ammonium transporter AmtB-like" evidence="8">
    <location>
        <begin position="36"/>
        <end position="382"/>
    </location>
</feature>
<evidence type="ECO:0000256" key="3">
    <source>
        <dbReference type="ARBA" id="ARBA00022692"/>
    </source>
</evidence>
<evidence type="ECO:0000313" key="10">
    <source>
        <dbReference type="Proteomes" id="UP000597762"/>
    </source>
</evidence>
<dbReference type="OrthoDB" id="534912at2759"/>
<dbReference type="Gene3D" id="1.10.3430.10">
    <property type="entry name" value="Ammonium transporter AmtB like domains"/>
    <property type="match status" value="1"/>
</dbReference>
<dbReference type="InterPro" id="IPR024041">
    <property type="entry name" value="NH4_transpt_AmtB-like_dom"/>
</dbReference>
<dbReference type="InterPro" id="IPR002229">
    <property type="entry name" value="RhesusRHD"/>
</dbReference>
<keyword evidence="4 7" id="KW-1133">Transmembrane helix</keyword>
<dbReference type="SUPFAM" id="SSF111352">
    <property type="entry name" value="Ammonium transporter"/>
    <property type="match status" value="1"/>
</dbReference>
<dbReference type="PANTHER" id="PTHR11730:SF60">
    <property type="entry name" value="RH50, ISOFORM D"/>
    <property type="match status" value="1"/>
</dbReference>
<dbReference type="Pfam" id="PF00909">
    <property type="entry name" value="Ammonium_transp"/>
    <property type="match status" value="1"/>
</dbReference>
<feature type="transmembrane region" description="Helical" evidence="7">
    <location>
        <begin position="348"/>
        <end position="372"/>
    </location>
</feature>
<dbReference type="PANTHER" id="PTHR11730">
    <property type="entry name" value="AMMONIUM TRANSPORTER"/>
    <property type="match status" value="1"/>
</dbReference>
<dbReference type="PRINTS" id="PR00342">
    <property type="entry name" value="RHESUSRHD"/>
</dbReference>